<dbReference type="Pfam" id="PF04082">
    <property type="entry name" value="Fungal_trans"/>
    <property type="match status" value="1"/>
</dbReference>
<keyword evidence="1" id="KW-0479">Metal-binding</keyword>
<dbReference type="PANTHER" id="PTHR31313">
    <property type="entry name" value="TY1 ENHANCER ACTIVATOR"/>
    <property type="match status" value="1"/>
</dbReference>
<keyword evidence="11" id="KW-1185">Reference proteome</keyword>
<keyword evidence="8" id="KW-0472">Membrane</keyword>
<gene>
    <name evidence="10" type="ORF">BD410DRAFT_562461</name>
</gene>
<dbReference type="GO" id="GO:0006351">
    <property type="term" value="P:DNA-templated transcription"/>
    <property type="evidence" value="ECO:0007669"/>
    <property type="project" value="InterPro"/>
</dbReference>
<dbReference type="InterPro" id="IPR051615">
    <property type="entry name" value="Transcr_Regulatory_Elem"/>
</dbReference>
<feature type="transmembrane region" description="Helical" evidence="8">
    <location>
        <begin position="691"/>
        <end position="711"/>
    </location>
</feature>
<organism evidence="10 11">
    <name type="scientific">Rickenella mellea</name>
    <dbReference type="NCBI Taxonomy" id="50990"/>
    <lineage>
        <taxon>Eukaryota</taxon>
        <taxon>Fungi</taxon>
        <taxon>Dikarya</taxon>
        <taxon>Basidiomycota</taxon>
        <taxon>Agaricomycotina</taxon>
        <taxon>Agaricomycetes</taxon>
        <taxon>Hymenochaetales</taxon>
        <taxon>Rickenellaceae</taxon>
        <taxon>Rickenella</taxon>
    </lineage>
</organism>
<evidence type="ECO:0000259" key="9">
    <source>
        <dbReference type="SMART" id="SM00906"/>
    </source>
</evidence>
<feature type="domain" description="Xylanolytic transcriptional activator regulatory" evidence="9">
    <location>
        <begin position="456"/>
        <end position="535"/>
    </location>
</feature>
<keyword evidence="8" id="KW-0812">Transmembrane</keyword>
<evidence type="ECO:0000256" key="5">
    <source>
        <dbReference type="ARBA" id="ARBA00023163"/>
    </source>
</evidence>
<dbReference type="PANTHER" id="PTHR31313:SF78">
    <property type="entry name" value="TRANSCRIPTION FACTOR DOMAIN-CONTAINING PROTEIN"/>
    <property type="match status" value="1"/>
</dbReference>
<sequence>MYDDEGMPQNTPLLCYIAFHHRRVRPTSCFISQNEHCRYRWGRVTQPNAKLSHPEESMRSVLCTRYIQAIEKRLHQVESVLGTIIGSTDYRARELIADLRMDDLAGKIISRVDSGPFGPTGRLAMNAGLTQEGFLKAVFGNAEQQGSQNARTSRESRLVREGISSSQETLDTPTLEWQDKLLDQLRRRRSSFFSPMSTSPDEGTSGTPDFLSSRYASDVENFPAAFRSHGQVESGLAGLPLSQLDFRGLFAGENSSSEEFAVSGTPNRDEASELPFLRLVSGSDIQNEPTLWRLPLNTTTLYTEPQPIDDIHDVELPSLDLQDVLISIYFTYVHPVLPVIHKPSFDRDYRASRTASQTAGSNYGLAHPTASRPSPEHMKSFNLVLFAMFSVAIRYINERSPATSGRPSWDFKTSNDFLTSARRILNAFNHRSSIVNCQALLILAYQEAGIGMTDQGWLFLGMAIRMAQDLGLNQAADNWKQAGRDLFTSDEKQERKQLWWACVTADKYMSVFPGRPVAIRESDFDTELPQEQEMDELELWIPHPAVQAGFTSPLSAHAMSCFKAAATLSLIQGRIVERLYAVRRLPDAMQGQLAEELEKHLDHWYQTLPSHLHYDSLNTNLIYPPHVLTLHIQYWCAVILLHRKFIQGYRGTGDPLPSSVRNFHSCQEAAQRVSDIVSTFSRVFGLSSTCAFMPSYLFSVGVIYIAILSMIPGDRQAEDGVQKMLGALEEIQVLWPSAARCRELLRIAKARLG</sequence>
<accession>A0A4Y7QEC2</accession>
<evidence type="ECO:0000256" key="1">
    <source>
        <dbReference type="ARBA" id="ARBA00022723"/>
    </source>
</evidence>
<evidence type="ECO:0000256" key="2">
    <source>
        <dbReference type="ARBA" id="ARBA00022833"/>
    </source>
</evidence>
<keyword evidence="8" id="KW-1133">Transmembrane helix</keyword>
<evidence type="ECO:0000256" key="8">
    <source>
        <dbReference type="SAM" id="Phobius"/>
    </source>
</evidence>
<evidence type="ECO:0000313" key="10">
    <source>
        <dbReference type="EMBL" id="TDL26037.1"/>
    </source>
</evidence>
<dbReference type="AlphaFoldDB" id="A0A4Y7QEC2"/>
<keyword evidence="2" id="KW-0862">Zinc</keyword>
<evidence type="ECO:0000256" key="6">
    <source>
        <dbReference type="ARBA" id="ARBA00023242"/>
    </source>
</evidence>
<feature type="region of interest" description="Disordered" evidence="7">
    <location>
        <begin position="143"/>
        <end position="170"/>
    </location>
</feature>
<dbReference type="GO" id="GO:0003677">
    <property type="term" value="F:DNA binding"/>
    <property type="evidence" value="ECO:0007669"/>
    <property type="project" value="UniProtKB-KW"/>
</dbReference>
<protein>
    <recommendedName>
        <fullName evidence="9">Xylanolytic transcriptional activator regulatory domain-containing protein</fullName>
    </recommendedName>
</protein>
<proteinExistence type="predicted"/>
<keyword evidence="5" id="KW-0804">Transcription</keyword>
<dbReference type="EMBL" id="ML170162">
    <property type="protein sequence ID" value="TDL26037.1"/>
    <property type="molecule type" value="Genomic_DNA"/>
</dbReference>
<dbReference type="OrthoDB" id="2123952at2759"/>
<dbReference type="Proteomes" id="UP000294933">
    <property type="component" value="Unassembled WGS sequence"/>
</dbReference>
<evidence type="ECO:0000256" key="7">
    <source>
        <dbReference type="SAM" id="MobiDB-lite"/>
    </source>
</evidence>
<evidence type="ECO:0000313" key="11">
    <source>
        <dbReference type="Proteomes" id="UP000294933"/>
    </source>
</evidence>
<dbReference type="SMART" id="SM00906">
    <property type="entry name" value="Fungal_trans"/>
    <property type="match status" value="1"/>
</dbReference>
<reference evidence="10 11" key="1">
    <citation type="submission" date="2018-06" db="EMBL/GenBank/DDBJ databases">
        <title>A transcriptomic atlas of mushroom development highlights an independent origin of complex multicellularity.</title>
        <authorList>
            <consortium name="DOE Joint Genome Institute"/>
            <person name="Krizsan K."/>
            <person name="Almasi E."/>
            <person name="Merenyi Z."/>
            <person name="Sahu N."/>
            <person name="Viragh M."/>
            <person name="Koszo T."/>
            <person name="Mondo S."/>
            <person name="Kiss B."/>
            <person name="Balint B."/>
            <person name="Kues U."/>
            <person name="Barry K."/>
            <person name="Hegedus J.C."/>
            <person name="Henrissat B."/>
            <person name="Johnson J."/>
            <person name="Lipzen A."/>
            <person name="Ohm R."/>
            <person name="Nagy I."/>
            <person name="Pangilinan J."/>
            <person name="Yan J."/>
            <person name="Xiong Y."/>
            <person name="Grigoriev I.V."/>
            <person name="Hibbett D.S."/>
            <person name="Nagy L.G."/>
        </authorList>
    </citation>
    <scope>NUCLEOTIDE SEQUENCE [LARGE SCALE GENOMIC DNA]</scope>
    <source>
        <strain evidence="10 11">SZMC22713</strain>
    </source>
</reference>
<dbReference type="InterPro" id="IPR007219">
    <property type="entry name" value="XnlR_reg_dom"/>
</dbReference>
<keyword evidence="6" id="KW-0539">Nucleus</keyword>
<dbReference type="CDD" id="cd12148">
    <property type="entry name" value="fungal_TF_MHR"/>
    <property type="match status" value="1"/>
</dbReference>
<keyword evidence="4" id="KW-0238">DNA-binding</keyword>
<name>A0A4Y7QEC2_9AGAM</name>
<evidence type="ECO:0000256" key="3">
    <source>
        <dbReference type="ARBA" id="ARBA00023015"/>
    </source>
</evidence>
<dbReference type="VEuPathDB" id="FungiDB:BD410DRAFT_562461"/>
<keyword evidence="3" id="KW-0805">Transcription regulation</keyword>
<evidence type="ECO:0000256" key="4">
    <source>
        <dbReference type="ARBA" id="ARBA00023125"/>
    </source>
</evidence>
<dbReference type="GO" id="GO:0008270">
    <property type="term" value="F:zinc ion binding"/>
    <property type="evidence" value="ECO:0007669"/>
    <property type="project" value="InterPro"/>
</dbReference>
<dbReference type="STRING" id="50990.A0A4Y7QEC2"/>